<sequence length="499" mass="55278">MPRLVAVKSQTINIHGGTGGNGGRGGVQGGGGGAGEGPILSYEIRAESVTLTNNLVGSGIRAKVQEAGRYRHPSLAQLFGFTCSAGVNALIYHDDMMTISQIRTMHAQSALASTYVELELLRHFYAANLYWEENTGKWLDNLPGTAWIRLSTGKLCLDIGDGVERCCDIRAHLRSFTPAELPSFKLTENELHAKLLCALKLTEFHTMAAYSGWHFSYTLPSSTETITLPSIWIPSDGADLKLPQTLAIPFPKHLTSNDIYVQSWYGHTLCSEVMPTGWTRVELPNDPDQDSYHLSAGAGLECHQADNVMKWWLSQQNYVCKHLQSVIAAGVPLHIITDICFHCFLNTQLDGFTLRGTFMTDAPLNKVYLFLFPPQVKVLNGQLAITNPSDAEKYYWAFDPAGLDRLTHESAEEIGLPTPEFSTEVDGPTWNECEYAMIREFHSGKDFDPESQDVAIAMGYPLVDIEAWKKSVQELTGKHSMDCRDKEVDDGIYYSLGLC</sequence>
<evidence type="ECO:0000256" key="1">
    <source>
        <dbReference type="SAM" id="MobiDB-lite"/>
    </source>
</evidence>
<dbReference type="AlphaFoldDB" id="A0A8H7CJZ0"/>
<protein>
    <submittedName>
        <fullName evidence="2">Uncharacterized protein</fullName>
    </submittedName>
</protein>
<evidence type="ECO:0000313" key="3">
    <source>
        <dbReference type="Proteomes" id="UP000620124"/>
    </source>
</evidence>
<name>A0A8H7CJZ0_9AGAR</name>
<feature type="compositionally biased region" description="Gly residues" evidence="1">
    <location>
        <begin position="16"/>
        <end position="32"/>
    </location>
</feature>
<dbReference type="Proteomes" id="UP000620124">
    <property type="component" value="Unassembled WGS sequence"/>
</dbReference>
<reference evidence="2" key="1">
    <citation type="submission" date="2020-05" db="EMBL/GenBank/DDBJ databases">
        <title>Mycena genomes resolve the evolution of fungal bioluminescence.</title>
        <authorList>
            <person name="Tsai I.J."/>
        </authorList>
    </citation>
    <scope>NUCLEOTIDE SEQUENCE</scope>
    <source>
        <strain evidence="2">CCC161011</strain>
    </source>
</reference>
<evidence type="ECO:0000313" key="2">
    <source>
        <dbReference type="EMBL" id="KAF7340330.1"/>
    </source>
</evidence>
<feature type="region of interest" description="Disordered" evidence="1">
    <location>
        <begin position="13"/>
        <end position="32"/>
    </location>
</feature>
<accession>A0A8H7CJZ0</accession>
<proteinExistence type="predicted"/>
<dbReference type="EMBL" id="JACAZI010000019">
    <property type="protein sequence ID" value="KAF7340330.1"/>
    <property type="molecule type" value="Genomic_DNA"/>
</dbReference>
<organism evidence="2 3">
    <name type="scientific">Mycena venus</name>
    <dbReference type="NCBI Taxonomy" id="2733690"/>
    <lineage>
        <taxon>Eukaryota</taxon>
        <taxon>Fungi</taxon>
        <taxon>Dikarya</taxon>
        <taxon>Basidiomycota</taxon>
        <taxon>Agaricomycotina</taxon>
        <taxon>Agaricomycetes</taxon>
        <taxon>Agaricomycetidae</taxon>
        <taxon>Agaricales</taxon>
        <taxon>Marasmiineae</taxon>
        <taxon>Mycenaceae</taxon>
        <taxon>Mycena</taxon>
    </lineage>
</organism>
<gene>
    <name evidence="2" type="ORF">MVEN_01952200</name>
</gene>
<comment type="caution">
    <text evidence="2">The sequence shown here is derived from an EMBL/GenBank/DDBJ whole genome shotgun (WGS) entry which is preliminary data.</text>
</comment>
<dbReference type="OrthoDB" id="2976114at2759"/>
<keyword evidence="3" id="KW-1185">Reference proteome</keyword>